<evidence type="ECO:0000313" key="2">
    <source>
        <dbReference type="Proteomes" id="UP001229421"/>
    </source>
</evidence>
<keyword evidence="2" id="KW-1185">Reference proteome</keyword>
<reference evidence="1" key="1">
    <citation type="journal article" date="2023" name="bioRxiv">
        <title>Improved chromosome-level genome assembly for marigold (Tagetes erecta).</title>
        <authorList>
            <person name="Jiang F."/>
            <person name="Yuan L."/>
            <person name="Wang S."/>
            <person name="Wang H."/>
            <person name="Xu D."/>
            <person name="Wang A."/>
            <person name="Fan W."/>
        </authorList>
    </citation>
    <scope>NUCLEOTIDE SEQUENCE</scope>
    <source>
        <strain evidence="1">WSJ</strain>
        <tissue evidence="1">Leaf</tissue>
    </source>
</reference>
<organism evidence="1 2">
    <name type="scientific">Tagetes erecta</name>
    <name type="common">African marigold</name>
    <dbReference type="NCBI Taxonomy" id="13708"/>
    <lineage>
        <taxon>Eukaryota</taxon>
        <taxon>Viridiplantae</taxon>
        <taxon>Streptophyta</taxon>
        <taxon>Embryophyta</taxon>
        <taxon>Tracheophyta</taxon>
        <taxon>Spermatophyta</taxon>
        <taxon>Magnoliopsida</taxon>
        <taxon>eudicotyledons</taxon>
        <taxon>Gunneridae</taxon>
        <taxon>Pentapetalae</taxon>
        <taxon>asterids</taxon>
        <taxon>campanulids</taxon>
        <taxon>Asterales</taxon>
        <taxon>Asteraceae</taxon>
        <taxon>Asteroideae</taxon>
        <taxon>Heliantheae alliance</taxon>
        <taxon>Tageteae</taxon>
        <taxon>Tagetes</taxon>
    </lineage>
</organism>
<dbReference type="EMBL" id="JAUHHV010000011">
    <property type="protein sequence ID" value="KAK1408555.1"/>
    <property type="molecule type" value="Genomic_DNA"/>
</dbReference>
<dbReference type="AlphaFoldDB" id="A0AAD8NAS1"/>
<sequence>MHLWGEPQFESRNFLYSSQVGHVLPSTTILYGPPITSAHYSHIVYLNPSCFILQAAQHCSQVPIAASFRHIQQVSNGSS</sequence>
<proteinExistence type="predicted"/>
<gene>
    <name evidence="1" type="ORF">QVD17_40430</name>
</gene>
<comment type="caution">
    <text evidence="1">The sequence shown here is derived from an EMBL/GenBank/DDBJ whole genome shotgun (WGS) entry which is preliminary data.</text>
</comment>
<evidence type="ECO:0000313" key="1">
    <source>
        <dbReference type="EMBL" id="KAK1408555.1"/>
    </source>
</evidence>
<protein>
    <submittedName>
        <fullName evidence="1">Uncharacterized protein</fullName>
    </submittedName>
</protein>
<accession>A0AAD8NAS1</accession>
<dbReference type="Proteomes" id="UP001229421">
    <property type="component" value="Unassembled WGS sequence"/>
</dbReference>
<name>A0AAD8NAS1_TARER</name>